<dbReference type="GO" id="GO:0008758">
    <property type="term" value="F:UDP-2,3-diacylglucosamine hydrolase activity"/>
    <property type="evidence" value="ECO:0007669"/>
    <property type="project" value="TreeGrafter"/>
</dbReference>
<dbReference type="PANTHER" id="PTHR31302">
    <property type="entry name" value="TRANSMEMBRANE PROTEIN WITH METALLOPHOSPHOESTERASE DOMAIN-RELATED"/>
    <property type="match status" value="1"/>
</dbReference>
<organism evidence="4 5">
    <name type="scientific">Sphingomonas glacialis</name>
    <dbReference type="NCBI Taxonomy" id="658225"/>
    <lineage>
        <taxon>Bacteria</taxon>
        <taxon>Pseudomonadati</taxon>
        <taxon>Pseudomonadota</taxon>
        <taxon>Alphaproteobacteria</taxon>
        <taxon>Sphingomonadales</taxon>
        <taxon>Sphingomonadaceae</taxon>
        <taxon>Sphingomonas</taxon>
    </lineage>
</organism>
<dbReference type="SUPFAM" id="SSF56300">
    <property type="entry name" value="Metallo-dependent phosphatases"/>
    <property type="match status" value="1"/>
</dbReference>
<dbReference type="AlphaFoldDB" id="A0A502FQG8"/>
<dbReference type="GO" id="GO:0009245">
    <property type="term" value="P:lipid A biosynthetic process"/>
    <property type="evidence" value="ECO:0007669"/>
    <property type="project" value="TreeGrafter"/>
</dbReference>
<dbReference type="Gene3D" id="3.60.21.10">
    <property type="match status" value="1"/>
</dbReference>
<protein>
    <submittedName>
        <fullName evidence="4">Phosphohydrolase</fullName>
    </submittedName>
</protein>
<dbReference type="InterPro" id="IPR004843">
    <property type="entry name" value="Calcineurin-like_PHP"/>
</dbReference>
<evidence type="ECO:0000256" key="1">
    <source>
        <dbReference type="ARBA" id="ARBA00022723"/>
    </source>
</evidence>
<evidence type="ECO:0000259" key="3">
    <source>
        <dbReference type="Pfam" id="PF00149"/>
    </source>
</evidence>
<keyword evidence="5" id="KW-1185">Reference proteome</keyword>
<dbReference type="InterPro" id="IPR051158">
    <property type="entry name" value="Metallophosphoesterase_sf"/>
</dbReference>
<dbReference type="PANTHER" id="PTHR31302:SF31">
    <property type="entry name" value="PHOSPHODIESTERASE YAEI"/>
    <property type="match status" value="1"/>
</dbReference>
<keyword evidence="2 4" id="KW-0378">Hydrolase</keyword>
<feature type="domain" description="Calcineurin-like phosphoesterase" evidence="3">
    <location>
        <begin position="30"/>
        <end position="192"/>
    </location>
</feature>
<dbReference type="InterPro" id="IPR029052">
    <property type="entry name" value="Metallo-depent_PP-like"/>
</dbReference>
<dbReference type="OrthoDB" id="9780884at2"/>
<dbReference type="GO" id="GO:0016020">
    <property type="term" value="C:membrane"/>
    <property type="evidence" value="ECO:0007669"/>
    <property type="project" value="GOC"/>
</dbReference>
<dbReference type="EMBL" id="RCZC01000005">
    <property type="protein sequence ID" value="TPG51695.1"/>
    <property type="molecule type" value="Genomic_DNA"/>
</dbReference>
<dbReference type="Pfam" id="PF00149">
    <property type="entry name" value="Metallophos"/>
    <property type="match status" value="1"/>
</dbReference>
<gene>
    <name evidence="4" type="ORF">EAH76_16935</name>
</gene>
<proteinExistence type="predicted"/>
<evidence type="ECO:0000313" key="4">
    <source>
        <dbReference type="EMBL" id="TPG51695.1"/>
    </source>
</evidence>
<dbReference type="Proteomes" id="UP000319931">
    <property type="component" value="Unassembled WGS sequence"/>
</dbReference>
<sequence>MHFFFNATATPIERTATVALDGLPKGSKPIRVALLSDIHVGNVGMRPARLAQIVRAVNAARPDLVLLAGDFVIGEQKAGAAMRALDLAPLAGLRATGGVYAVLGNHDHWTDPAAIRQNLARAGVRVLENEAIRSGPLALVGIGDRFSRHYDLARSVARADAVGGVPLAFTHSPDIAPDLPSRFQMLLAGHTHCGQVVLPWIGPLVRTSHGHRLYDPRYRCGRIDTAGRSVFVTAGVGSGTLPLRIGAMPDWWLIVLTPRPS</sequence>
<evidence type="ECO:0000313" key="5">
    <source>
        <dbReference type="Proteomes" id="UP000319931"/>
    </source>
</evidence>
<name>A0A502FQG8_9SPHN</name>
<dbReference type="RefSeq" id="WP_140851460.1">
    <property type="nucleotide sequence ID" value="NZ_RCZC01000005.1"/>
</dbReference>
<dbReference type="GO" id="GO:0046872">
    <property type="term" value="F:metal ion binding"/>
    <property type="evidence" value="ECO:0007669"/>
    <property type="project" value="UniProtKB-KW"/>
</dbReference>
<evidence type="ECO:0000256" key="2">
    <source>
        <dbReference type="ARBA" id="ARBA00022801"/>
    </source>
</evidence>
<accession>A0A502FQG8</accession>
<keyword evidence="1" id="KW-0479">Metal-binding</keyword>
<comment type="caution">
    <text evidence="4">The sequence shown here is derived from an EMBL/GenBank/DDBJ whole genome shotgun (WGS) entry which is preliminary data.</text>
</comment>
<reference evidence="4 5" key="1">
    <citation type="journal article" date="2019" name="Environ. Microbiol.">
        <title>Species interactions and distinct microbial communities in high Arctic permafrost affected cryosols are associated with the CH4 and CO2 gas fluxes.</title>
        <authorList>
            <person name="Altshuler I."/>
            <person name="Hamel J."/>
            <person name="Turney S."/>
            <person name="Magnuson E."/>
            <person name="Levesque R."/>
            <person name="Greer C."/>
            <person name="Whyte L.G."/>
        </authorList>
    </citation>
    <scope>NUCLEOTIDE SEQUENCE [LARGE SCALE GENOMIC DNA]</scope>
    <source>
        <strain evidence="4 5">E6.1</strain>
    </source>
</reference>